<proteinExistence type="predicted"/>
<dbReference type="SMART" id="SM00186">
    <property type="entry name" value="FBG"/>
    <property type="match status" value="1"/>
</dbReference>
<feature type="region of interest" description="Disordered" evidence="2">
    <location>
        <begin position="77"/>
        <end position="109"/>
    </location>
</feature>
<gene>
    <name evidence="6" type="primary">LOC116298685</name>
</gene>
<dbReference type="Pfam" id="PF00147">
    <property type="entry name" value="Fibrinogen_C"/>
    <property type="match status" value="1"/>
</dbReference>
<dbReference type="AlphaFoldDB" id="A0A6P8I3E5"/>
<protein>
    <submittedName>
        <fullName evidence="6">Ficolin-2-like isoform X1</fullName>
    </submittedName>
</protein>
<dbReference type="InterPro" id="IPR036383">
    <property type="entry name" value="TSP1_rpt_sf"/>
</dbReference>
<dbReference type="CDD" id="cd00087">
    <property type="entry name" value="FReD"/>
    <property type="match status" value="1"/>
</dbReference>
<dbReference type="InterPro" id="IPR050373">
    <property type="entry name" value="Fibrinogen_C-term_domain"/>
</dbReference>
<dbReference type="Pfam" id="PF00090">
    <property type="entry name" value="TSP_1"/>
    <property type="match status" value="2"/>
</dbReference>
<dbReference type="InterPro" id="IPR002181">
    <property type="entry name" value="Fibrinogen_a/b/g_C_dom"/>
</dbReference>
<evidence type="ECO:0000256" key="1">
    <source>
        <dbReference type="ARBA" id="ARBA00023157"/>
    </source>
</evidence>
<evidence type="ECO:0000256" key="3">
    <source>
        <dbReference type="SAM" id="Phobius"/>
    </source>
</evidence>
<dbReference type="GeneID" id="116298685"/>
<feature type="domain" description="Fibrinogen C-terminal" evidence="4">
    <location>
        <begin position="205"/>
        <end position="421"/>
    </location>
</feature>
<dbReference type="PROSITE" id="PS50092">
    <property type="entry name" value="TSP1"/>
    <property type="match status" value="2"/>
</dbReference>
<dbReference type="NCBIfam" id="NF040941">
    <property type="entry name" value="GGGWT_bact"/>
    <property type="match status" value="1"/>
</dbReference>
<dbReference type="Gene3D" id="3.90.215.10">
    <property type="entry name" value="Gamma Fibrinogen, chain A, domain 1"/>
    <property type="match status" value="1"/>
</dbReference>
<organism evidence="5 6">
    <name type="scientific">Actinia tenebrosa</name>
    <name type="common">Australian red waratah sea anemone</name>
    <dbReference type="NCBI Taxonomy" id="6105"/>
    <lineage>
        <taxon>Eukaryota</taxon>
        <taxon>Metazoa</taxon>
        <taxon>Cnidaria</taxon>
        <taxon>Anthozoa</taxon>
        <taxon>Hexacorallia</taxon>
        <taxon>Actiniaria</taxon>
        <taxon>Actiniidae</taxon>
        <taxon>Actinia</taxon>
    </lineage>
</organism>
<name>A0A6P8I3E5_ACTTE</name>
<dbReference type="SUPFAM" id="SSF56496">
    <property type="entry name" value="Fibrinogen C-terminal domain-like"/>
    <property type="match status" value="1"/>
</dbReference>
<dbReference type="InterPro" id="IPR000884">
    <property type="entry name" value="TSP1_rpt"/>
</dbReference>
<dbReference type="PANTHER" id="PTHR19143:SF459">
    <property type="entry name" value="FIBRINOGEN C-TERMINAL DOMAIN-CONTAINING PROTEIN"/>
    <property type="match status" value="1"/>
</dbReference>
<evidence type="ECO:0000259" key="4">
    <source>
        <dbReference type="PROSITE" id="PS51406"/>
    </source>
</evidence>
<dbReference type="SMART" id="SM00209">
    <property type="entry name" value="TSP1"/>
    <property type="match status" value="2"/>
</dbReference>
<dbReference type="InterPro" id="IPR036056">
    <property type="entry name" value="Fibrinogen-like_C"/>
</dbReference>
<evidence type="ECO:0000313" key="6">
    <source>
        <dbReference type="RefSeq" id="XP_031563074.1"/>
    </source>
</evidence>
<dbReference type="InterPro" id="IPR014716">
    <property type="entry name" value="Fibrinogen_a/b/g_C_1"/>
</dbReference>
<dbReference type="FunFam" id="3.90.215.10:FF:000001">
    <property type="entry name" value="Tenascin isoform 1"/>
    <property type="match status" value="1"/>
</dbReference>
<keyword evidence="3" id="KW-0472">Membrane</keyword>
<sequence>MNGAEEKQLIGQPRQAFVEERLNDAKQEVAVQNPNRGKRKKCLIFVVVLIICLVTAVTITLVLLLKDDKPSTGIKTALASSNSTGRPPTGLGIKTALPSSNSTGRPPTENWSNWTSCSVTCGNGFRQRLRGCPQSSNCSNSSGEVSTSSCVMPTCPEPATWEQWSQWSQCSVTCASGVQARNRTCTGSNNATKCQGSSQETRGCTLPACPRKDCLDLFLSRVNRDGIYTIDPDNQGPFQVYCDMTTDGGGWTVFQRRLDGSEDFFRNWTEYKTGFGNLSGEFWLGNDKIHRLTANQLTRLSVDLQAFSGGLKNATYEKFRVENETLNYTLTVESYSGNAGDSFTQQNGMKFTTKDRDNDKEGPSNCAVGYPGGWWFKACLPVNLNGKYVGNSRDRQGIIWLRISTAAFNSLKYTQMRIRRR</sequence>
<dbReference type="GO" id="GO:0005615">
    <property type="term" value="C:extracellular space"/>
    <property type="evidence" value="ECO:0007669"/>
    <property type="project" value="TreeGrafter"/>
</dbReference>
<dbReference type="Gene3D" id="2.20.100.10">
    <property type="entry name" value="Thrombospondin type-1 (TSP1) repeat"/>
    <property type="match status" value="2"/>
</dbReference>
<dbReference type="Proteomes" id="UP000515163">
    <property type="component" value="Unplaced"/>
</dbReference>
<accession>A0A6P8I3E5</accession>
<dbReference type="KEGG" id="aten:116298685"/>
<evidence type="ECO:0000313" key="5">
    <source>
        <dbReference type="Proteomes" id="UP000515163"/>
    </source>
</evidence>
<reference evidence="6" key="1">
    <citation type="submission" date="2025-08" db="UniProtKB">
        <authorList>
            <consortium name="RefSeq"/>
        </authorList>
    </citation>
    <scope>IDENTIFICATION</scope>
    <source>
        <tissue evidence="6">Tentacle</tissue>
    </source>
</reference>
<keyword evidence="1" id="KW-1015">Disulfide bond</keyword>
<dbReference type="OrthoDB" id="5988277at2759"/>
<keyword evidence="3" id="KW-0812">Transmembrane</keyword>
<feature type="compositionally biased region" description="Polar residues" evidence="2">
    <location>
        <begin position="97"/>
        <end position="109"/>
    </location>
</feature>
<keyword evidence="3" id="KW-1133">Transmembrane helix</keyword>
<evidence type="ECO:0000256" key="2">
    <source>
        <dbReference type="SAM" id="MobiDB-lite"/>
    </source>
</evidence>
<dbReference type="PROSITE" id="PS51406">
    <property type="entry name" value="FIBRINOGEN_C_2"/>
    <property type="match status" value="1"/>
</dbReference>
<feature type="transmembrane region" description="Helical" evidence="3">
    <location>
        <begin position="42"/>
        <end position="65"/>
    </location>
</feature>
<dbReference type="PANTHER" id="PTHR19143">
    <property type="entry name" value="FIBRINOGEN/TENASCIN/ANGIOPOEITIN"/>
    <property type="match status" value="1"/>
</dbReference>
<keyword evidence="5" id="KW-1185">Reference proteome</keyword>
<dbReference type="PRINTS" id="PR01705">
    <property type="entry name" value="TSP1REPEAT"/>
</dbReference>
<dbReference type="RefSeq" id="XP_031563074.1">
    <property type="nucleotide sequence ID" value="XM_031707214.1"/>
</dbReference>
<dbReference type="SUPFAM" id="SSF82895">
    <property type="entry name" value="TSP-1 type 1 repeat"/>
    <property type="match status" value="2"/>
</dbReference>
<dbReference type="InParanoid" id="A0A6P8I3E5"/>